<evidence type="ECO:0000256" key="1">
    <source>
        <dbReference type="SAM" id="SignalP"/>
    </source>
</evidence>
<dbReference type="InterPro" id="IPR023614">
    <property type="entry name" value="Porin_dom_sf"/>
</dbReference>
<keyword evidence="3" id="KW-1185">Reference proteome</keyword>
<feature type="signal peptide" evidence="1">
    <location>
        <begin position="1"/>
        <end position="21"/>
    </location>
</feature>
<dbReference type="Gene3D" id="2.40.160.10">
    <property type="entry name" value="Porin"/>
    <property type="match status" value="1"/>
</dbReference>
<proteinExistence type="predicted"/>
<accession>A0ABT6DKA4</accession>
<dbReference type="SUPFAM" id="SSF56935">
    <property type="entry name" value="Porins"/>
    <property type="match status" value="1"/>
</dbReference>
<protein>
    <submittedName>
        <fullName evidence="2">Outer membrane beta-barrel protein</fullName>
    </submittedName>
</protein>
<dbReference type="Pfam" id="PF07642">
    <property type="entry name" value="BBP2"/>
    <property type="match status" value="1"/>
</dbReference>
<organism evidence="2 3">
    <name type="scientific">Bdellovibrio svalbardensis</name>
    <dbReference type="NCBI Taxonomy" id="2972972"/>
    <lineage>
        <taxon>Bacteria</taxon>
        <taxon>Pseudomonadati</taxon>
        <taxon>Bdellovibrionota</taxon>
        <taxon>Bdellovibrionia</taxon>
        <taxon>Bdellovibrionales</taxon>
        <taxon>Pseudobdellovibrionaceae</taxon>
        <taxon>Bdellovibrio</taxon>
    </lineage>
</organism>
<evidence type="ECO:0000313" key="2">
    <source>
        <dbReference type="EMBL" id="MDG0817298.1"/>
    </source>
</evidence>
<dbReference type="EMBL" id="JANRMI010000004">
    <property type="protein sequence ID" value="MDG0817298.1"/>
    <property type="molecule type" value="Genomic_DNA"/>
</dbReference>
<feature type="chain" id="PRO_5046743723" evidence="1">
    <location>
        <begin position="22"/>
        <end position="361"/>
    </location>
</feature>
<reference evidence="2" key="1">
    <citation type="submission" date="2022-08" db="EMBL/GenBank/DDBJ databases">
        <title>Novel Bdellovibrio Species Isolated from Svalbard: Designation Bdellovibrio svalbardensis.</title>
        <authorList>
            <person name="Mitchell R.J."/>
            <person name="Choi S.Y."/>
        </authorList>
    </citation>
    <scope>NUCLEOTIDE SEQUENCE</scope>
    <source>
        <strain evidence="2">PAP01</strain>
    </source>
</reference>
<name>A0ABT6DKA4_9BACT</name>
<evidence type="ECO:0000313" key="3">
    <source>
        <dbReference type="Proteomes" id="UP001152321"/>
    </source>
</evidence>
<dbReference type="RefSeq" id="WP_277578776.1">
    <property type="nucleotide sequence ID" value="NZ_JANRMI010000004.1"/>
</dbReference>
<sequence length="361" mass="39456">MKLKSTTLAFATILCSLSAAAAEFSGLKVSGEASFDYNYLSSGDNRYPAAGGATSDTYRFNQAQLLLTKETDQISFLARLNYAPTDYMQSSTASAKASFGTLDQLEIFYKIRPDFSIGFGRLSTTLGLESYMKSENVLFGNTISYQGILPGYGEGLRAKYTPGDWLNLTLSTYNRIPNAQFGDDNTPTKTTELSATGTTSDFTWFAGGVMGTDGDGSVSNPKIDRTASSIWMTYRPYEELTFSAFYDTRSQKPLGGSSIYAQSLSGILSYSRAKNTIALRYESVLGAGELDTMNGTVSSNFYPGADKVQVWTIGDSYAVSEFMKVYLEYRHDDADQEVLRNNKGDATKELHLITLGAVAHF</sequence>
<keyword evidence="1" id="KW-0732">Signal</keyword>
<dbReference type="Proteomes" id="UP001152321">
    <property type="component" value="Unassembled WGS sequence"/>
</dbReference>
<dbReference type="InterPro" id="IPR011486">
    <property type="entry name" value="BBP2"/>
</dbReference>
<gene>
    <name evidence="2" type="ORF">NWE73_13030</name>
</gene>
<comment type="caution">
    <text evidence="2">The sequence shown here is derived from an EMBL/GenBank/DDBJ whole genome shotgun (WGS) entry which is preliminary data.</text>
</comment>